<dbReference type="SUPFAM" id="SSF51905">
    <property type="entry name" value="FAD/NAD(P)-binding domain"/>
    <property type="match status" value="1"/>
</dbReference>
<dbReference type="PANTHER" id="PTHR13847">
    <property type="entry name" value="SARCOSINE DEHYDROGENASE-RELATED"/>
    <property type="match status" value="1"/>
</dbReference>
<keyword evidence="3" id="KW-1185">Reference proteome</keyword>
<evidence type="ECO:0000313" key="3">
    <source>
        <dbReference type="Proteomes" id="UP000198906"/>
    </source>
</evidence>
<feature type="domain" description="FAD dependent oxidoreductase" evidence="1">
    <location>
        <begin position="10"/>
        <end position="389"/>
    </location>
</feature>
<organism evidence="2 3">
    <name type="scientific">Micromonospora inyonensis</name>
    <dbReference type="NCBI Taxonomy" id="47866"/>
    <lineage>
        <taxon>Bacteria</taxon>
        <taxon>Bacillati</taxon>
        <taxon>Actinomycetota</taxon>
        <taxon>Actinomycetes</taxon>
        <taxon>Micromonosporales</taxon>
        <taxon>Micromonosporaceae</taxon>
        <taxon>Micromonospora</taxon>
    </lineage>
</organism>
<reference evidence="3" key="1">
    <citation type="submission" date="2016-06" db="EMBL/GenBank/DDBJ databases">
        <authorList>
            <person name="Varghese N."/>
        </authorList>
    </citation>
    <scope>NUCLEOTIDE SEQUENCE [LARGE SCALE GENOMIC DNA]</scope>
    <source>
        <strain evidence="3">DSM 46123</strain>
    </source>
</reference>
<sequence length="434" mass="46481">MGTEVENRADVLIIGAGVIGASAAFALAKAGHDVLVVDRNRGVGDGSTGSSAGIIRVHASDAQSSALAADALAVWNNWRDFLGADSTEEVTRFVRCGSLILDAGNGFVDRAAAAMRAAEVSFEEWSLDEMSDHFPYFDFHRFGPPRPVDDDEFWSDPTELLPGALYTPQSGYVGDPTLAAVNLMHAAQREGARLRRSATVARIDLEGARAVGATLADGSRLRADAVLVAAGPHSDSLVSAIGGTSDFRVRTRRIREELLHVPAPAGLDLALQGVHLVDGDLNINFRPELGNAFLGGSNGDLVEEQTVVEDPDEFDPLTTADVWERTTLRLARRVPALGIPRARTGVVGLYDAAEDWLPIYDRTCFDGLFVAMATSGTQFKTAPIVGELLRHVVETALDGRDHTAEPFVAPTSGRSYSTAQFSRLRDPHKGQLRG</sequence>
<accession>A0A1C6S6P9</accession>
<evidence type="ECO:0000259" key="1">
    <source>
        <dbReference type="Pfam" id="PF01266"/>
    </source>
</evidence>
<dbReference type="InterPro" id="IPR006076">
    <property type="entry name" value="FAD-dep_OxRdtase"/>
</dbReference>
<dbReference type="Pfam" id="PF01266">
    <property type="entry name" value="DAO"/>
    <property type="match status" value="1"/>
</dbReference>
<proteinExistence type="predicted"/>
<dbReference type="InterPro" id="IPR036188">
    <property type="entry name" value="FAD/NAD-bd_sf"/>
</dbReference>
<dbReference type="EMBL" id="FMHU01000002">
    <property type="protein sequence ID" value="SCL25114.1"/>
    <property type="molecule type" value="Genomic_DNA"/>
</dbReference>
<dbReference type="STRING" id="47866.GA0074694_4132"/>
<name>A0A1C6S6P9_9ACTN</name>
<dbReference type="AlphaFoldDB" id="A0A1C6S6P9"/>
<dbReference type="Proteomes" id="UP000198906">
    <property type="component" value="Unassembled WGS sequence"/>
</dbReference>
<evidence type="ECO:0000313" key="2">
    <source>
        <dbReference type="EMBL" id="SCL25114.1"/>
    </source>
</evidence>
<dbReference type="GO" id="GO:0005737">
    <property type="term" value="C:cytoplasm"/>
    <property type="evidence" value="ECO:0007669"/>
    <property type="project" value="TreeGrafter"/>
</dbReference>
<protein>
    <submittedName>
        <fullName evidence="2">Glycine/D-amino acid oxidase</fullName>
    </submittedName>
</protein>
<gene>
    <name evidence="2" type="ORF">GA0074694_4132</name>
</gene>
<dbReference type="Gene3D" id="3.50.50.60">
    <property type="entry name" value="FAD/NAD(P)-binding domain"/>
    <property type="match status" value="1"/>
</dbReference>
<dbReference type="Gene3D" id="3.30.9.10">
    <property type="entry name" value="D-Amino Acid Oxidase, subunit A, domain 2"/>
    <property type="match status" value="1"/>
</dbReference>